<dbReference type="PANTHER" id="PTHR46388:SF2">
    <property type="entry name" value="NHL REPEAT-CONTAINING PROTEIN 2"/>
    <property type="match status" value="1"/>
</dbReference>
<dbReference type="InterPro" id="IPR011042">
    <property type="entry name" value="6-blade_b-propeller_TolB-like"/>
</dbReference>
<sequence length="683" mass="73212">MRTRFWLGLFATFLIIPQLASAAYGDTSTYASKIYHGDGLNRLKAFFDFPEDIVVNNNGAFLIADTYNNVIRRIKPGGKVKTFAGTGAYGDTNDLKHKSEFAWPKGLDQANGVVYVADTGNDKIKKIKNGVVTTIASGLDAPEDVLVSGSTVFILDTQNNALKKVTTDGDGLTTVAGSLNDPKKMDITSDGGTIYVANGGTYQLKKVNVSSGAVTTVAGSGAAGSANGACDEARFENIWGVHVYDSETIYVSDGDGFDDTVRKVDLSGDDCQVTTFASDSNMVSINFPTGLTSYDGNLYVLATGIGIVQRYSLDDADDNDKFAGANRFNVKNASPMLTGNPKYMVLSKSKRRIYFSENNRIRWMPKKSGKKTAKLIAGSVIDNYNADDTEAWVKDLARFSDVSSFALSKSGKKLFVVDRNNNRIREVVIKTGSTSYLTGAGKKNLRSDQGNDYQNGDKCNNEFDTGVSGCAYFDRPMGSALSKSGKYLYVADSGNNAIRRVTVRGDNKGKVKTLAGGNGSGYTDATGTDAQFSAPIGLAISKSGKVLYVADRDNQVIRKVNIKTKAVTTLAGTGDNGYLDSVFASAQFSYPEWITRAKNGDLFVSEVGGQKIRVLDRSLGVVKLVSGSGDRGFANGARKTAEFNNPRGMLALGNNKLLVAELYTDLIRSIDISGEAPYTEAAP</sequence>
<evidence type="ECO:0000313" key="4">
    <source>
        <dbReference type="Proteomes" id="UP000230292"/>
    </source>
</evidence>
<dbReference type="EMBL" id="PFGC01000039">
    <property type="protein sequence ID" value="PIW36808.1"/>
    <property type="molecule type" value="Genomic_DNA"/>
</dbReference>
<evidence type="ECO:0000313" key="3">
    <source>
        <dbReference type="EMBL" id="PIW36808.1"/>
    </source>
</evidence>
<reference evidence="3 4" key="1">
    <citation type="submission" date="2017-09" db="EMBL/GenBank/DDBJ databases">
        <title>Depth-based differentiation of microbial function through sediment-hosted aquifers and enrichment of novel symbionts in the deep terrestrial subsurface.</title>
        <authorList>
            <person name="Probst A.J."/>
            <person name="Ladd B."/>
            <person name="Jarett J.K."/>
            <person name="Geller-Mcgrath D.E."/>
            <person name="Sieber C.M."/>
            <person name="Emerson J.B."/>
            <person name="Anantharaman K."/>
            <person name="Thomas B.C."/>
            <person name="Malmstrom R."/>
            <person name="Stieglmeier M."/>
            <person name="Klingl A."/>
            <person name="Woyke T."/>
            <person name="Ryan C.M."/>
            <person name="Banfield J.F."/>
        </authorList>
    </citation>
    <scope>NUCLEOTIDE SEQUENCE [LARGE SCALE GENOMIC DNA]</scope>
    <source>
        <strain evidence="3">CG15_BIG_FIL_POST_REV_8_21_14_020_45_12</strain>
    </source>
</reference>
<organism evidence="3 4">
    <name type="scientific">Candidatus Kerfeldbacteria bacterium CG15_BIG_FIL_POST_REV_8_21_14_020_45_12</name>
    <dbReference type="NCBI Taxonomy" id="2014247"/>
    <lineage>
        <taxon>Bacteria</taxon>
        <taxon>Candidatus Kerfeldiibacteriota</taxon>
    </lineage>
</organism>
<dbReference type="SUPFAM" id="SSF63825">
    <property type="entry name" value="YWTD domain"/>
    <property type="match status" value="3"/>
</dbReference>
<feature type="non-terminal residue" evidence="3">
    <location>
        <position position="683"/>
    </location>
</feature>
<dbReference type="Pfam" id="PF25021">
    <property type="entry name" value="TEN_NHL"/>
    <property type="match status" value="1"/>
</dbReference>
<dbReference type="Proteomes" id="UP000230292">
    <property type="component" value="Unassembled WGS sequence"/>
</dbReference>
<accession>A0A2M7H3J6</accession>
<proteinExistence type="predicted"/>
<protein>
    <recommendedName>
        <fullName evidence="2">Teneurin NHL domain-containing protein</fullName>
    </recommendedName>
</protein>
<evidence type="ECO:0000259" key="2">
    <source>
        <dbReference type="Pfam" id="PF25021"/>
    </source>
</evidence>
<feature type="chain" id="PRO_5014882860" description="Teneurin NHL domain-containing protein" evidence="1">
    <location>
        <begin position="23"/>
        <end position="683"/>
    </location>
</feature>
<feature type="domain" description="Teneurin NHL" evidence="2">
    <location>
        <begin position="50"/>
        <end position="227"/>
    </location>
</feature>
<dbReference type="InterPro" id="IPR056822">
    <property type="entry name" value="TEN_NHL"/>
</dbReference>
<feature type="signal peptide" evidence="1">
    <location>
        <begin position="1"/>
        <end position="22"/>
    </location>
</feature>
<name>A0A2M7H3J6_9BACT</name>
<keyword evidence="1" id="KW-0732">Signal</keyword>
<dbReference type="Gene3D" id="2.120.10.30">
    <property type="entry name" value="TolB, C-terminal domain"/>
    <property type="match status" value="6"/>
</dbReference>
<gene>
    <name evidence="3" type="ORF">COW24_03355</name>
</gene>
<dbReference type="AlphaFoldDB" id="A0A2M7H3J6"/>
<comment type="caution">
    <text evidence="3">The sequence shown here is derived from an EMBL/GenBank/DDBJ whole genome shotgun (WGS) entry which is preliminary data.</text>
</comment>
<dbReference type="PANTHER" id="PTHR46388">
    <property type="entry name" value="NHL REPEAT-CONTAINING PROTEIN 2"/>
    <property type="match status" value="1"/>
</dbReference>
<evidence type="ECO:0000256" key="1">
    <source>
        <dbReference type="SAM" id="SignalP"/>
    </source>
</evidence>